<dbReference type="OrthoDB" id="9806380at2"/>
<reference evidence="3" key="1">
    <citation type="submission" date="2016-10" db="EMBL/GenBank/DDBJ databases">
        <authorList>
            <person name="Varghese N."/>
            <person name="Submissions S."/>
        </authorList>
    </citation>
    <scope>NUCLEOTIDE SEQUENCE [LARGE SCALE GENOMIC DNA]</scope>
    <source>
        <strain evidence="3">DSM 100420</strain>
    </source>
</reference>
<name>A0A1H3TXA5_9RHOB</name>
<dbReference type="Proteomes" id="UP000198914">
    <property type="component" value="Unassembled WGS sequence"/>
</dbReference>
<sequence length="93" mass="9654">MIYAVAKITITNPDSLAAYGKMAGPALAKHGGKVEGAAREFTVLDGSPEISDMVAILSFPDKDAAVAWSTDPDLDEVHELRRGAGGSDIVLLG</sequence>
<dbReference type="AlphaFoldDB" id="A0A1H3TXA5"/>
<dbReference type="Gene3D" id="3.30.70.100">
    <property type="match status" value="1"/>
</dbReference>
<protein>
    <submittedName>
        <fullName evidence="2">Uncharacterized conserved protein, DUF1330 family</fullName>
    </submittedName>
</protein>
<accession>A0A1H3TXA5</accession>
<dbReference type="RefSeq" id="WP_092647624.1">
    <property type="nucleotide sequence ID" value="NZ_FNPX01000020.1"/>
</dbReference>
<organism evidence="2 3">
    <name type="scientific">Jannaschia faecimaris</name>
    <dbReference type="NCBI Taxonomy" id="1244108"/>
    <lineage>
        <taxon>Bacteria</taxon>
        <taxon>Pseudomonadati</taxon>
        <taxon>Pseudomonadota</taxon>
        <taxon>Alphaproteobacteria</taxon>
        <taxon>Rhodobacterales</taxon>
        <taxon>Roseobacteraceae</taxon>
        <taxon>Jannaschia</taxon>
    </lineage>
</organism>
<gene>
    <name evidence="2" type="ORF">SAMN05444004_12055</name>
</gene>
<proteinExistence type="predicted"/>
<evidence type="ECO:0000313" key="2">
    <source>
        <dbReference type="EMBL" id="SDZ54864.1"/>
    </source>
</evidence>
<dbReference type="InterPro" id="IPR011008">
    <property type="entry name" value="Dimeric_a/b-barrel"/>
</dbReference>
<keyword evidence="3" id="KW-1185">Reference proteome</keyword>
<dbReference type="EMBL" id="FNPX01000020">
    <property type="protein sequence ID" value="SDZ54864.1"/>
    <property type="molecule type" value="Genomic_DNA"/>
</dbReference>
<evidence type="ECO:0000259" key="1">
    <source>
        <dbReference type="Pfam" id="PF07045"/>
    </source>
</evidence>
<dbReference type="Pfam" id="PF07045">
    <property type="entry name" value="DUF1330"/>
    <property type="match status" value="1"/>
</dbReference>
<evidence type="ECO:0000313" key="3">
    <source>
        <dbReference type="Proteomes" id="UP000198914"/>
    </source>
</evidence>
<feature type="domain" description="DUF1330" evidence="1">
    <location>
        <begin position="2"/>
        <end position="91"/>
    </location>
</feature>
<dbReference type="InterPro" id="IPR010753">
    <property type="entry name" value="DUF1330"/>
</dbReference>
<dbReference type="SUPFAM" id="SSF54909">
    <property type="entry name" value="Dimeric alpha+beta barrel"/>
    <property type="match status" value="1"/>
</dbReference>